<dbReference type="EMBL" id="LSLI01000018">
    <property type="protein sequence ID" value="KXS32808.1"/>
    <property type="molecule type" value="Genomic_DNA"/>
</dbReference>
<name>A0A139BVC1_9PROT</name>
<organism evidence="1 2">
    <name type="scientific">Candidatus Gallionella acididurans</name>
    <dbReference type="NCBI Taxonomy" id="1796491"/>
    <lineage>
        <taxon>Bacteria</taxon>
        <taxon>Pseudomonadati</taxon>
        <taxon>Pseudomonadota</taxon>
        <taxon>Betaproteobacteria</taxon>
        <taxon>Nitrosomonadales</taxon>
        <taxon>Gallionellaceae</taxon>
        <taxon>Gallionella</taxon>
    </lineage>
</organism>
<reference evidence="1 2" key="1">
    <citation type="submission" date="2016-02" db="EMBL/GenBank/DDBJ databases">
        <authorList>
            <person name="Wen L."/>
            <person name="He K."/>
            <person name="Yang H."/>
        </authorList>
    </citation>
    <scope>NUCLEOTIDE SEQUENCE [LARGE SCALE GENOMIC DNA]</scope>
    <source>
        <strain evidence="1">ShG14-8</strain>
    </source>
</reference>
<accession>A0A139BVC1</accession>
<sequence length="75" mass="8784">MPYFVYKIFEKPIRHLEKLEQHDAFREASNRAKQMRVELTGDAAYSIKVIFAETELHAEDLLNQVRAPIPNPQDD</sequence>
<comment type="caution">
    <text evidence="1">The sequence shown here is derived from an EMBL/GenBank/DDBJ whole genome shotgun (WGS) entry which is preliminary data.</text>
</comment>
<reference evidence="1 2" key="2">
    <citation type="submission" date="2016-03" db="EMBL/GenBank/DDBJ databases">
        <title>New uncultured bacterium of the family Gallionellaceae from acid mine drainage: description and reconstruction of genome based on metagenomic analysis of microbial community.</title>
        <authorList>
            <person name="Kadnikov V."/>
            <person name="Ivasenko D."/>
            <person name="Beletsky A."/>
            <person name="Mardanov A."/>
            <person name="Danilova E."/>
            <person name="Pimenov N."/>
            <person name="Karnachuk O."/>
            <person name="Ravin N."/>
        </authorList>
    </citation>
    <scope>NUCLEOTIDE SEQUENCE [LARGE SCALE GENOMIC DNA]</scope>
    <source>
        <strain evidence="1">ShG14-8</strain>
    </source>
</reference>
<gene>
    <name evidence="1" type="ORF">AWT59_1050</name>
</gene>
<evidence type="ECO:0000313" key="1">
    <source>
        <dbReference type="EMBL" id="KXS32808.1"/>
    </source>
</evidence>
<proteinExistence type="predicted"/>
<evidence type="ECO:0000313" key="2">
    <source>
        <dbReference type="Proteomes" id="UP000070578"/>
    </source>
</evidence>
<protein>
    <submittedName>
        <fullName evidence="1">Uncharacterized protein</fullName>
    </submittedName>
</protein>
<dbReference type="AlphaFoldDB" id="A0A139BVC1"/>
<dbReference type="Proteomes" id="UP000070578">
    <property type="component" value="Unassembled WGS sequence"/>
</dbReference>